<dbReference type="RefSeq" id="WP_252822191.1">
    <property type="nucleotide sequence ID" value="NZ_JAMXQS010000010.1"/>
</dbReference>
<proteinExistence type="predicted"/>
<keyword evidence="3" id="KW-1185">Reference proteome</keyword>
<gene>
    <name evidence="2" type="ORF">NGM99_19825</name>
</gene>
<reference evidence="2 3" key="1">
    <citation type="submission" date="2022-06" db="EMBL/GenBank/DDBJ databases">
        <title>Mesorhizobium sp. strain RP14 Genome sequencing and assembly.</title>
        <authorList>
            <person name="Kim I."/>
        </authorList>
    </citation>
    <scope>NUCLEOTIDE SEQUENCE [LARGE SCALE GENOMIC DNA]</scope>
    <source>
        <strain evidence="3">RP14(2022)</strain>
    </source>
</reference>
<dbReference type="Pfam" id="PF11272">
    <property type="entry name" value="DUF3072"/>
    <property type="match status" value="1"/>
</dbReference>
<organism evidence="2 3">
    <name type="scientific">Mesorhizobium liriopis</name>
    <dbReference type="NCBI Taxonomy" id="2953882"/>
    <lineage>
        <taxon>Bacteria</taxon>
        <taxon>Pseudomonadati</taxon>
        <taxon>Pseudomonadota</taxon>
        <taxon>Alphaproteobacteria</taxon>
        <taxon>Hyphomicrobiales</taxon>
        <taxon>Phyllobacteriaceae</taxon>
        <taxon>Mesorhizobium</taxon>
    </lineage>
</organism>
<accession>A0ABT1CD00</accession>
<dbReference type="InterPro" id="IPR021425">
    <property type="entry name" value="DUF3072"/>
</dbReference>
<feature type="compositionally biased region" description="Polar residues" evidence="1">
    <location>
        <begin position="1"/>
        <end position="12"/>
    </location>
</feature>
<evidence type="ECO:0000313" key="2">
    <source>
        <dbReference type="EMBL" id="MCO6052040.1"/>
    </source>
</evidence>
<evidence type="ECO:0000313" key="3">
    <source>
        <dbReference type="Proteomes" id="UP001205906"/>
    </source>
</evidence>
<evidence type="ECO:0000256" key="1">
    <source>
        <dbReference type="SAM" id="MobiDB-lite"/>
    </source>
</evidence>
<sequence length="73" mass="8074">MTDAQPKTQPESNAEKDPQDWVTGDEPMTGAQASYLKTLCEETDTKFDESLSKGDASKLIDELKNKSPRLKNA</sequence>
<protein>
    <submittedName>
        <fullName evidence="2">DUF3072 domain-containing protein</fullName>
    </submittedName>
</protein>
<dbReference type="Proteomes" id="UP001205906">
    <property type="component" value="Unassembled WGS sequence"/>
</dbReference>
<comment type="caution">
    <text evidence="2">The sequence shown here is derived from an EMBL/GenBank/DDBJ whole genome shotgun (WGS) entry which is preliminary data.</text>
</comment>
<name>A0ABT1CD00_9HYPH</name>
<dbReference type="EMBL" id="JAMXQS010000010">
    <property type="protein sequence ID" value="MCO6052040.1"/>
    <property type="molecule type" value="Genomic_DNA"/>
</dbReference>
<feature type="region of interest" description="Disordered" evidence="1">
    <location>
        <begin position="1"/>
        <end position="27"/>
    </location>
</feature>